<dbReference type="EMBL" id="BOMB01000047">
    <property type="protein sequence ID" value="GID15766.1"/>
    <property type="molecule type" value="Genomic_DNA"/>
</dbReference>
<comment type="caution">
    <text evidence="1">The sequence shown here is derived from an EMBL/GenBank/DDBJ whole genome shotgun (WGS) entry which is preliminary data.</text>
</comment>
<dbReference type="SFLD" id="SFLDG01129">
    <property type="entry name" value="C1.5:_HAD__Beta-PGM__Phosphata"/>
    <property type="match status" value="1"/>
</dbReference>
<dbReference type="PANTHER" id="PTHR18901:SF38">
    <property type="entry name" value="PSEUDOURIDINE-5'-PHOSPHATASE"/>
    <property type="match status" value="1"/>
</dbReference>
<evidence type="ECO:0000313" key="1">
    <source>
        <dbReference type="EMBL" id="GID15766.1"/>
    </source>
</evidence>
<dbReference type="PANTHER" id="PTHR18901">
    <property type="entry name" value="2-DEOXYGLUCOSE-6-PHOSPHATE PHOSPHATASE 2"/>
    <property type="match status" value="1"/>
</dbReference>
<dbReference type="Gene3D" id="1.10.150.240">
    <property type="entry name" value="Putative phosphatase, domain 2"/>
    <property type="match status" value="1"/>
</dbReference>
<reference evidence="1" key="1">
    <citation type="submission" date="2021-01" db="EMBL/GenBank/DDBJ databases">
        <title>Whole genome shotgun sequence of Actinocatenispora rupis NBRC 107355.</title>
        <authorList>
            <person name="Komaki H."/>
            <person name="Tamura T."/>
        </authorList>
    </citation>
    <scope>NUCLEOTIDE SEQUENCE</scope>
    <source>
        <strain evidence="1">NBRC 107355</strain>
    </source>
</reference>
<protein>
    <submittedName>
        <fullName evidence="1">Haloacid dehalogenase</fullName>
    </submittedName>
</protein>
<dbReference type="SUPFAM" id="SSF56784">
    <property type="entry name" value="HAD-like"/>
    <property type="match status" value="1"/>
</dbReference>
<proteinExistence type="predicted"/>
<sequence>MGGVGGAILDLDGVLADTEHLWEESWRACAGDAWDPAYTGAMQGMSAPEWASYLAVRVGAEAGEVRHRCVAYVVGQIDAGRGPLLPGARDLVTALAAHVPLGLASSAARPVIDRILTDNGLADLFAATVSSEEVARGKPAPDVYAEAVRRVGFTGDGLAFEDSGNGIRAAAAAGLRVIAIPNPQYPPAADALALAWHVATDHADARARALSLLS</sequence>
<dbReference type="RefSeq" id="WP_239077101.1">
    <property type="nucleotide sequence ID" value="NZ_BAAAZM010000025.1"/>
</dbReference>
<dbReference type="AlphaFoldDB" id="A0A8J3JCE3"/>
<dbReference type="Proteomes" id="UP000612808">
    <property type="component" value="Unassembled WGS sequence"/>
</dbReference>
<dbReference type="Pfam" id="PF00702">
    <property type="entry name" value="Hydrolase"/>
    <property type="match status" value="1"/>
</dbReference>
<keyword evidence="2" id="KW-1185">Reference proteome</keyword>
<dbReference type="Gene3D" id="3.40.50.1000">
    <property type="entry name" value="HAD superfamily/HAD-like"/>
    <property type="match status" value="1"/>
</dbReference>
<evidence type="ECO:0000313" key="2">
    <source>
        <dbReference type="Proteomes" id="UP000612808"/>
    </source>
</evidence>
<dbReference type="SFLD" id="SFLDS00003">
    <property type="entry name" value="Haloacid_Dehalogenase"/>
    <property type="match status" value="1"/>
</dbReference>
<dbReference type="InterPro" id="IPR006439">
    <property type="entry name" value="HAD-SF_hydro_IA"/>
</dbReference>
<dbReference type="InterPro" id="IPR023198">
    <property type="entry name" value="PGP-like_dom2"/>
</dbReference>
<name>A0A8J3JCE3_9ACTN</name>
<gene>
    <name evidence="1" type="ORF">Aru02nite_66550</name>
</gene>
<dbReference type="CDD" id="cd07505">
    <property type="entry name" value="HAD_BPGM-like"/>
    <property type="match status" value="1"/>
</dbReference>
<accession>A0A8J3JCE3</accession>
<organism evidence="1 2">
    <name type="scientific">Actinocatenispora rupis</name>
    <dbReference type="NCBI Taxonomy" id="519421"/>
    <lineage>
        <taxon>Bacteria</taxon>
        <taxon>Bacillati</taxon>
        <taxon>Actinomycetota</taxon>
        <taxon>Actinomycetes</taxon>
        <taxon>Micromonosporales</taxon>
        <taxon>Micromonosporaceae</taxon>
        <taxon>Actinocatenispora</taxon>
    </lineage>
</organism>
<dbReference type="InterPro" id="IPR023214">
    <property type="entry name" value="HAD_sf"/>
</dbReference>
<dbReference type="InterPro" id="IPR036412">
    <property type="entry name" value="HAD-like_sf"/>
</dbReference>
<dbReference type="NCBIfam" id="TIGR01509">
    <property type="entry name" value="HAD-SF-IA-v3"/>
    <property type="match status" value="1"/>
</dbReference>